<evidence type="ECO:0000256" key="1">
    <source>
        <dbReference type="ARBA" id="ARBA00004651"/>
    </source>
</evidence>
<evidence type="ECO:0000256" key="5">
    <source>
        <dbReference type="ARBA" id="ARBA00022692"/>
    </source>
</evidence>
<dbReference type="GO" id="GO:0005886">
    <property type="term" value="C:plasma membrane"/>
    <property type="evidence" value="ECO:0007669"/>
    <property type="project" value="UniProtKB-SubCell"/>
</dbReference>
<keyword evidence="11" id="KW-1185">Reference proteome</keyword>
<comment type="subcellular location">
    <subcellularLocation>
        <location evidence="1 8">Cell membrane</location>
        <topology evidence="1 8">Multi-pass membrane protein</topology>
    </subcellularLocation>
</comment>
<dbReference type="InterPro" id="IPR035906">
    <property type="entry name" value="MetI-like_sf"/>
</dbReference>
<dbReference type="Proteomes" id="UP000287447">
    <property type="component" value="Unassembled WGS sequence"/>
</dbReference>
<dbReference type="InterPro" id="IPR000515">
    <property type="entry name" value="MetI-like"/>
</dbReference>
<dbReference type="EMBL" id="SADE01000001">
    <property type="protein sequence ID" value="RVU39714.1"/>
    <property type="molecule type" value="Genomic_DNA"/>
</dbReference>
<dbReference type="CDD" id="cd06261">
    <property type="entry name" value="TM_PBP2"/>
    <property type="match status" value="1"/>
</dbReference>
<dbReference type="SUPFAM" id="SSF161098">
    <property type="entry name" value="MetI-like"/>
    <property type="match status" value="1"/>
</dbReference>
<evidence type="ECO:0000256" key="7">
    <source>
        <dbReference type="ARBA" id="ARBA00023136"/>
    </source>
</evidence>
<keyword evidence="5 8" id="KW-0812">Transmembrane</keyword>
<proteinExistence type="inferred from homology"/>
<sequence length="252" mass="28001">MVAMSFFVVKNYRMREAFEFVSWAKMLGRHTFWDAYGYTLLLAVCSTVIVSLIAFPAAYALAFKTSATVRRWAIFLLVVPFFTSYLVRIFSWYVVLAESGPVNSVLGFFGLGPFTMLNTMFGTMVGYATLTLPLVVILQTVSLANIDNRFIEAAHNLGCGAFRTIHAVIVPMAKTGLVIAALFCFILSFGDFVSPYYLGGSKPPTLAILIIDTTKSGQQWPRAAVVAVMMMLTLFTVAFSSIWYAYRKRGSR</sequence>
<dbReference type="PROSITE" id="PS50928">
    <property type="entry name" value="ABC_TM1"/>
    <property type="match status" value="1"/>
</dbReference>
<evidence type="ECO:0000256" key="2">
    <source>
        <dbReference type="ARBA" id="ARBA00007069"/>
    </source>
</evidence>
<protein>
    <submittedName>
        <fullName evidence="10">ABC transporter permease</fullName>
    </submittedName>
</protein>
<keyword evidence="7 8" id="KW-0472">Membrane</keyword>
<comment type="similarity">
    <text evidence="2">Belongs to the binding-protein-dependent transport system permease family. CysTW subfamily.</text>
</comment>
<dbReference type="GO" id="GO:0055085">
    <property type="term" value="P:transmembrane transport"/>
    <property type="evidence" value="ECO:0007669"/>
    <property type="project" value="InterPro"/>
</dbReference>
<comment type="caution">
    <text evidence="10">The sequence shown here is derived from an EMBL/GenBank/DDBJ whole genome shotgun (WGS) entry which is preliminary data.</text>
</comment>
<evidence type="ECO:0000313" key="10">
    <source>
        <dbReference type="EMBL" id="RVU39714.1"/>
    </source>
</evidence>
<evidence type="ECO:0000313" key="11">
    <source>
        <dbReference type="Proteomes" id="UP000287447"/>
    </source>
</evidence>
<gene>
    <name evidence="10" type="ORF">EOI86_02515</name>
</gene>
<keyword evidence="3 8" id="KW-0813">Transport</keyword>
<name>A0A3S2Y6I2_9PROT</name>
<evidence type="ECO:0000256" key="8">
    <source>
        <dbReference type="RuleBase" id="RU363032"/>
    </source>
</evidence>
<dbReference type="AlphaFoldDB" id="A0A3S2Y6I2"/>
<dbReference type="OrthoDB" id="7915284at2"/>
<feature type="transmembrane region" description="Helical" evidence="8">
    <location>
        <begin position="35"/>
        <end position="61"/>
    </location>
</feature>
<dbReference type="Pfam" id="PF00528">
    <property type="entry name" value="BPD_transp_1"/>
    <property type="match status" value="1"/>
</dbReference>
<feature type="transmembrane region" description="Helical" evidence="8">
    <location>
        <begin position="115"/>
        <end position="138"/>
    </location>
</feature>
<feature type="transmembrane region" description="Helical" evidence="8">
    <location>
        <begin position="223"/>
        <end position="246"/>
    </location>
</feature>
<dbReference type="Gene3D" id="1.10.3720.10">
    <property type="entry name" value="MetI-like"/>
    <property type="match status" value="1"/>
</dbReference>
<evidence type="ECO:0000256" key="6">
    <source>
        <dbReference type="ARBA" id="ARBA00022989"/>
    </source>
</evidence>
<reference evidence="11" key="1">
    <citation type="submission" date="2019-01" db="EMBL/GenBank/DDBJ databases">
        <title>Gri0909 isolated from a small marine red alga.</title>
        <authorList>
            <person name="Kim J."/>
            <person name="Jeong S.E."/>
            <person name="Jeon C.O."/>
        </authorList>
    </citation>
    <scope>NUCLEOTIDE SEQUENCE [LARGE SCALE GENOMIC DNA]</scope>
    <source>
        <strain evidence="11">Gri0909</strain>
    </source>
</reference>
<feature type="transmembrane region" description="Helical" evidence="8">
    <location>
        <begin position="73"/>
        <end position="95"/>
    </location>
</feature>
<evidence type="ECO:0000259" key="9">
    <source>
        <dbReference type="PROSITE" id="PS50928"/>
    </source>
</evidence>
<dbReference type="PANTHER" id="PTHR42929:SF1">
    <property type="entry name" value="INNER MEMBRANE ABC TRANSPORTER PERMEASE PROTEIN YDCU-RELATED"/>
    <property type="match status" value="1"/>
</dbReference>
<keyword evidence="6 8" id="KW-1133">Transmembrane helix</keyword>
<organism evidence="10 11">
    <name type="scientific">Hwanghaeella grinnelliae</name>
    <dbReference type="NCBI Taxonomy" id="2500179"/>
    <lineage>
        <taxon>Bacteria</taxon>
        <taxon>Pseudomonadati</taxon>
        <taxon>Pseudomonadota</taxon>
        <taxon>Alphaproteobacteria</taxon>
        <taxon>Rhodospirillales</taxon>
        <taxon>Rhodospirillaceae</taxon>
        <taxon>Hwanghaeella</taxon>
    </lineage>
</organism>
<dbReference type="PANTHER" id="PTHR42929">
    <property type="entry name" value="INNER MEMBRANE ABC TRANSPORTER PERMEASE PROTEIN YDCU-RELATED-RELATED"/>
    <property type="match status" value="1"/>
</dbReference>
<accession>A0A3S2Y6I2</accession>
<feature type="transmembrane region" description="Helical" evidence="8">
    <location>
        <begin position="177"/>
        <end position="198"/>
    </location>
</feature>
<evidence type="ECO:0000256" key="3">
    <source>
        <dbReference type="ARBA" id="ARBA00022448"/>
    </source>
</evidence>
<feature type="domain" description="ABC transmembrane type-1" evidence="9">
    <location>
        <begin position="36"/>
        <end position="241"/>
    </location>
</feature>
<keyword evidence="4" id="KW-1003">Cell membrane</keyword>
<evidence type="ECO:0000256" key="4">
    <source>
        <dbReference type="ARBA" id="ARBA00022475"/>
    </source>
</evidence>